<feature type="coiled-coil region" evidence="2">
    <location>
        <begin position="2"/>
        <end position="57"/>
    </location>
</feature>
<name>A0A834ZCA0_TETSI</name>
<keyword evidence="4" id="KW-1185">Reference proteome</keyword>
<dbReference type="InterPro" id="IPR003676">
    <property type="entry name" value="SAUR_fam"/>
</dbReference>
<dbReference type="Pfam" id="PF02519">
    <property type="entry name" value="Auxin_inducible"/>
    <property type="match status" value="1"/>
</dbReference>
<comment type="caution">
    <text evidence="3">The sequence shown here is derived from an EMBL/GenBank/DDBJ whole genome shotgun (WGS) entry which is preliminary data.</text>
</comment>
<dbReference type="Proteomes" id="UP000655225">
    <property type="component" value="Unassembled WGS sequence"/>
</dbReference>
<evidence type="ECO:0000256" key="1">
    <source>
        <dbReference type="ARBA" id="ARBA00006974"/>
    </source>
</evidence>
<dbReference type="PANTHER" id="PTHR31374:SF228">
    <property type="entry name" value="SAUR FAMILY PROTEIN"/>
    <property type="match status" value="1"/>
</dbReference>
<comment type="similarity">
    <text evidence="1">Belongs to the ARG7 family.</text>
</comment>
<evidence type="ECO:0008006" key="5">
    <source>
        <dbReference type="Google" id="ProtNLM"/>
    </source>
</evidence>
<evidence type="ECO:0000313" key="4">
    <source>
        <dbReference type="Proteomes" id="UP000655225"/>
    </source>
</evidence>
<reference evidence="3 4" key="1">
    <citation type="submission" date="2020-04" db="EMBL/GenBank/DDBJ databases">
        <title>Plant Genome Project.</title>
        <authorList>
            <person name="Zhang R.-G."/>
        </authorList>
    </citation>
    <scope>NUCLEOTIDE SEQUENCE [LARGE SCALE GENOMIC DNA]</scope>
    <source>
        <strain evidence="3">YNK0</strain>
        <tissue evidence="3">Leaf</tissue>
    </source>
</reference>
<dbReference type="PANTHER" id="PTHR31374">
    <property type="entry name" value="AUXIN-INDUCED PROTEIN-LIKE-RELATED"/>
    <property type="match status" value="1"/>
</dbReference>
<accession>A0A834ZCA0</accession>
<organism evidence="3 4">
    <name type="scientific">Tetracentron sinense</name>
    <name type="common">Spur-leaf</name>
    <dbReference type="NCBI Taxonomy" id="13715"/>
    <lineage>
        <taxon>Eukaryota</taxon>
        <taxon>Viridiplantae</taxon>
        <taxon>Streptophyta</taxon>
        <taxon>Embryophyta</taxon>
        <taxon>Tracheophyta</taxon>
        <taxon>Spermatophyta</taxon>
        <taxon>Magnoliopsida</taxon>
        <taxon>Trochodendrales</taxon>
        <taxon>Trochodendraceae</taxon>
        <taxon>Tetracentron</taxon>
    </lineage>
</organism>
<proteinExistence type="inferred from homology"/>
<keyword evidence="2" id="KW-0175">Coiled coil</keyword>
<dbReference type="GO" id="GO:0009733">
    <property type="term" value="P:response to auxin"/>
    <property type="evidence" value="ECO:0007669"/>
    <property type="project" value="InterPro"/>
</dbReference>
<gene>
    <name evidence="3" type="ORF">HHK36_008985</name>
</gene>
<evidence type="ECO:0000256" key="2">
    <source>
        <dbReference type="SAM" id="Coils"/>
    </source>
</evidence>
<dbReference type="OrthoDB" id="1887717at2759"/>
<dbReference type="AlphaFoldDB" id="A0A834ZCA0"/>
<sequence>MLEENQKRVEEAQRREALEQLRKEEEWYQELEQIQRQKEEATRRKKLEEEEERANQMKLLVRVGLEDDGSGFQRFVIPISYLYHPLLKRLLEKAQEVYGYHTTGPLRLPCSVDDFLHLRCTSLNSSSVQQKKLDERRAIPGNKLDKDQELHIKFDNEGKRESDEILSETRGLKAMVSCAEACKGSASVLTCGGIPESESEVGNALGVSVSPVPNSNWTVASPGKFHAISGKFWVVSDLGNSDMGGPSRLCAH</sequence>
<dbReference type="EMBL" id="JABCRI010000006">
    <property type="protein sequence ID" value="KAF8404105.1"/>
    <property type="molecule type" value="Genomic_DNA"/>
</dbReference>
<evidence type="ECO:0000313" key="3">
    <source>
        <dbReference type="EMBL" id="KAF8404105.1"/>
    </source>
</evidence>
<protein>
    <recommendedName>
        <fullName evidence="5">Small auxin up regulated protein</fullName>
    </recommendedName>
</protein>